<gene>
    <name evidence="2" type="ORF">Gorai_013612</name>
</gene>
<organism evidence="2 3">
    <name type="scientific">Gossypium raimondii</name>
    <name type="common">Peruvian cotton</name>
    <name type="synonym">Gossypium klotzschianum subsp. raimondii</name>
    <dbReference type="NCBI Taxonomy" id="29730"/>
    <lineage>
        <taxon>Eukaryota</taxon>
        <taxon>Viridiplantae</taxon>
        <taxon>Streptophyta</taxon>
        <taxon>Embryophyta</taxon>
        <taxon>Tracheophyta</taxon>
        <taxon>Spermatophyta</taxon>
        <taxon>Magnoliopsida</taxon>
        <taxon>eudicotyledons</taxon>
        <taxon>Gunneridae</taxon>
        <taxon>Pentapetalae</taxon>
        <taxon>rosids</taxon>
        <taxon>malvids</taxon>
        <taxon>Malvales</taxon>
        <taxon>Malvaceae</taxon>
        <taxon>Malvoideae</taxon>
        <taxon>Gossypium</taxon>
    </lineage>
</organism>
<dbReference type="Proteomes" id="UP000593578">
    <property type="component" value="Unassembled WGS sequence"/>
</dbReference>
<keyword evidence="1" id="KW-1133">Transmembrane helix</keyword>
<protein>
    <submittedName>
        <fullName evidence="2">Uncharacterized protein</fullName>
    </submittedName>
</protein>
<dbReference type="AlphaFoldDB" id="A0A7J8Q5J0"/>
<proteinExistence type="predicted"/>
<keyword evidence="1" id="KW-0472">Membrane</keyword>
<keyword evidence="1" id="KW-0812">Transmembrane</keyword>
<accession>A0A7J8Q5J0</accession>
<name>A0A7J8Q5J0_GOSRA</name>
<feature type="non-terminal residue" evidence="2">
    <location>
        <position position="1"/>
    </location>
</feature>
<reference evidence="2 3" key="1">
    <citation type="journal article" date="2019" name="Genome Biol. Evol.">
        <title>Insights into the evolution of the New World diploid cottons (Gossypium, subgenus Houzingenia) based on genome sequencing.</title>
        <authorList>
            <person name="Grover C.E."/>
            <person name="Arick M.A. 2nd"/>
            <person name="Thrash A."/>
            <person name="Conover J.L."/>
            <person name="Sanders W.S."/>
            <person name="Peterson D.G."/>
            <person name="Frelichowski J.E."/>
            <person name="Scheffler J.A."/>
            <person name="Scheffler B.E."/>
            <person name="Wendel J.F."/>
        </authorList>
    </citation>
    <scope>NUCLEOTIDE SEQUENCE [LARGE SCALE GENOMIC DNA]</scope>
    <source>
        <strain evidence="2">8</strain>
        <tissue evidence="2">Leaf</tissue>
    </source>
</reference>
<comment type="caution">
    <text evidence="2">The sequence shown here is derived from an EMBL/GenBank/DDBJ whole genome shotgun (WGS) entry which is preliminary data.</text>
</comment>
<evidence type="ECO:0000313" key="3">
    <source>
        <dbReference type="Proteomes" id="UP000593578"/>
    </source>
</evidence>
<dbReference type="EMBL" id="JABEZZ010000009">
    <property type="protein sequence ID" value="MBA0596805.1"/>
    <property type="molecule type" value="Genomic_DNA"/>
</dbReference>
<evidence type="ECO:0000313" key="2">
    <source>
        <dbReference type="EMBL" id="MBA0596805.1"/>
    </source>
</evidence>
<sequence length="113" mass="12364">MVMSYSCMARPRRGMIGGIYRQEQGHHVAVEGRRRNTVEKNIDNHHNIPGKNTMIGVTILQVVMITAMMGGVGAATFIFADREGSMAQGALRPVTTCLLTYVLPENPAPELPL</sequence>
<feature type="transmembrane region" description="Helical" evidence="1">
    <location>
        <begin position="59"/>
        <end position="80"/>
    </location>
</feature>
<evidence type="ECO:0000256" key="1">
    <source>
        <dbReference type="SAM" id="Phobius"/>
    </source>
</evidence>